<accession>A0AA88SHQ1</accession>
<protein>
    <submittedName>
        <fullName evidence="2">Uncharacterized protein</fullName>
    </submittedName>
</protein>
<dbReference type="EMBL" id="JAUPFM010000011">
    <property type="protein sequence ID" value="KAK2837187.1"/>
    <property type="molecule type" value="Genomic_DNA"/>
</dbReference>
<evidence type="ECO:0000313" key="3">
    <source>
        <dbReference type="Proteomes" id="UP001187415"/>
    </source>
</evidence>
<feature type="region of interest" description="Disordered" evidence="1">
    <location>
        <begin position="71"/>
        <end position="90"/>
    </location>
</feature>
<sequence>MGQRKFTCRAAPSSGSHATRRVVFCLAPMEGVAPEIFANKLAQQLAGKPIEFLLEELRERRKGELEIRTRTQTKLKHSPPFARNIRRLTK</sequence>
<evidence type="ECO:0000256" key="1">
    <source>
        <dbReference type="SAM" id="MobiDB-lite"/>
    </source>
</evidence>
<proteinExistence type="predicted"/>
<evidence type="ECO:0000313" key="2">
    <source>
        <dbReference type="EMBL" id="KAK2837187.1"/>
    </source>
</evidence>
<organism evidence="2 3">
    <name type="scientific">Channa striata</name>
    <name type="common">Snakehead murrel</name>
    <name type="synonym">Ophicephalus striatus</name>
    <dbReference type="NCBI Taxonomy" id="64152"/>
    <lineage>
        <taxon>Eukaryota</taxon>
        <taxon>Metazoa</taxon>
        <taxon>Chordata</taxon>
        <taxon>Craniata</taxon>
        <taxon>Vertebrata</taxon>
        <taxon>Euteleostomi</taxon>
        <taxon>Actinopterygii</taxon>
        <taxon>Neopterygii</taxon>
        <taxon>Teleostei</taxon>
        <taxon>Neoteleostei</taxon>
        <taxon>Acanthomorphata</taxon>
        <taxon>Anabantaria</taxon>
        <taxon>Anabantiformes</taxon>
        <taxon>Channoidei</taxon>
        <taxon>Channidae</taxon>
        <taxon>Channa</taxon>
    </lineage>
</organism>
<keyword evidence="3" id="KW-1185">Reference proteome</keyword>
<name>A0AA88SHQ1_CHASR</name>
<comment type="caution">
    <text evidence="2">The sequence shown here is derived from an EMBL/GenBank/DDBJ whole genome shotgun (WGS) entry which is preliminary data.</text>
</comment>
<reference evidence="2" key="1">
    <citation type="submission" date="2023-07" db="EMBL/GenBank/DDBJ databases">
        <title>Chromosome-level Genome Assembly of Striped Snakehead (Channa striata).</title>
        <authorList>
            <person name="Liu H."/>
        </authorList>
    </citation>
    <scope>NUCLEOTIDE SEQUENCE</scope>
    <source>
        <strain evidence="2">Gz</strain>
        <tissue evidence="2">Muscle</tissue>
    </source>
</reference>
<gene>
    <name evidence="2" type="ORF">Q5P01_014399</name>
</gene>
<dbReference type="Proteomes" id="UP001187415">
    <property type="component" value="Unassembled WGS sequence"/>
</dbReference>
<dbReference type="AlphaFoldDB" id="A0AA88SHQ1"/>